<evidence type="ECO:0000313" key="2">
    <source>
        <dbReference type="Proteomes" id="UP001622594"/>
    </source>
</evidence>
<keyword evidence="2" id="KW-1185">Reference proteome</keyword>
<gene>
    <name evidence="1" type="ORF">OG814_36580</name>
</gene>
<organism evidence="1 2">
    <name type="scientific">Streptomyces zaomyceticus</name>
    <dbReference type="NCBI Taxonomy" id="68286"/>
    <lineage>
        <taxon>Bacteria</taxon>
        <taxon>Bacillati</taxon>
        <taxon>Actinomycetota</taxon>
        <taxon>Actinomycetes</taxon>
        <taxon>Kitasatosporales</taxon>
        <taxon>Streptomycetaceae</taxon>
        <taxon>Streptomyces</taxon>
    </lineage>
</organism>
<dbReference type="Proteomes" id="UP001622594">
    <property type="component" value="Chromosome"/>
</dbReference>
<protein>
    <submittedName>
        <fullName evidence="1">Uncharacterized protein</fullName>
    </submittedName>
</protein>
<evidence type="ECO:0000313" key="1">
    <source>
        <dbReference type="EMBL" id="WTR74419.1"/>
    </source>
</evidence>
<sequence>MAVVETHEPGAYTPRAGLYECDCAGGHLWRIDLAGHLFPPFPPGCSADRWRATEVSAISSAAPEGSPRS</sequence>
<proteinExistence type="predicted"/>
<dbReference type="RefSeq" id="WP_327160179.1">
    <property type="nucleotide sequence ID" value="NZ_CP108062.1"/>
</dbReference>
<dbReference type="EMBL" id="CP108188">
    <property type="protein sequence ID" value="WTR74419.1"/>
    <property type="molecule type" value="Genomic_DNA"/>
</dbReference>
<reference evidence="1 2" key="1">
    <citation type="submission" date="2022-10" db="EMBL/GenBank/DDBJ databases">
        <title>The complete genomes of actinobacterial strains from the NBC collection.</title>
        <authorList>
            <person name="Joergensen T.S."/>
            <person name="Alvarez Arevalo M."/>
            <person name="Sterndorff E.B."/>
            <person name="Faurdal D."/>
            <person name="Vuksanovic O."/>
            <person name="Mourched A.-S."/>
            <person name="Charusanti P."/>
            <person name="Shaw S."/>
            <person name="Blin K."/>
            <person name="Weber T."/>
        </authorList>
    </citation>
    <scope>NUCLEOTIDE SEQUENCE [LARGE SCALE GENOMIC DNA]</scope>
    <source>
        <strain evidence="1 2">NBC_00123</strain>
    </source>
</reference>
<accession>A0ABZ1LMU2</accession>
<name>A0ABZ1LMU2_9ACTN</name>